<feature type="compositionally biased region" description="Basic and acidic residues" evidence="1">
    <location>
        <begin position="505"/>
        <end position="515"/>
    </location>
</feature>
<accession>A0A2W5M3E7</accession>
<dbReference type="AlphaFoldDB" id="A0A2W5M3E7"/>
<feature type="region of interest" description="Disordered" evidence="1">
    <location>
        <begin position="1"/>
        <end position="39"/>
    </location>
</feature>
<dbReference type="InterPro" id="IPR036388">
    <property type="entry name" value="WH-like_DNA-bd_sf"/>
</dbReference>
<dbReference type="SUPFAM" id="SSF46785">
    <property type="entry name" value="Winged helix' DNA-binding domain"/>
    <property type="match status" value="1"/>
</dbReference>
<reference evidence="2 3" key="1">
    <citation type="submission" date="2017-08" db="EMBL/GenBank/DDBJ databases">
        <title>Infants hospitalized years apart are colonized by the same room-sourced microbial strains.</title>
        <authorList>
            <person name="Brooks B."/>
            <person name="Olm M.R."/>
            <person name="Firek B.A."/>
            <person name="Baker R."/>
            <person name="Thomas B.C."/>
            <person name="Morowitz M.J."/>
            <person name="Banfield J.F."/>
        </authorList>
    </citation>
    <scope>NUCLEOTIDE SEQUENCE [LARGE SCALE GENOMIC DNA]</scope>
    <source>
        <strain evidence="2">S2_005_003_R2_43</strain>
    </source>
</reference>
<name>A0A2W5M3E7_ANCNO</name>
<feature type="region of interest" description="Disordered" evidence="1">
    <location>
        <begin position="499"/>
        <end position="533"/>
    </location>
</feature>
<evidence type="ECO:0000313" key="2">
    <source>
        <dbReference type="EMBL" id="PZQ14297.1"/>
    </source>
</evidence>
<evidence type="ECO:0000313" key="3">
    <source>
        <dbReference type="Proteomes" id="UP000249577"/>
    </source>
</evidence>
<gene>
    <name evidence="2" type="ORF">DI565_12825</name>
</gene>
<dbReference type="Proteomes" id="UP000249577">
    <property type="component" value="Unassembled WGS sequence"/>
</dbReference>
<dbReference type="InterPro" id="IPR036390">
    <property type="entry name" value="WH_DNA-bd_sf"/>
</dbReference>
<dbReference type="Gene3D" id="1.10.10.10">
    <property type="entry name" value="Winged helix-like DNA-binding domain superfamily/Winged helix DNA-binding domain"/>
    <property type="match status" value="1"/>
</dbReference>
<comment type="caution">
    <text evidence="2">The sequence shown here is derived from an EMBL/GenBank/DDBJ whole genome shotgun (WGS) entry which is preliminary data.</text>
</comment>
<proteinExistence type="predicted"/>
<protein>
    <submittedName>
        <fullName evidence="2">Uncharacterized protein</fullName>
    </submittedName>
</protein>
<dbReference type="EMBL" id="QFPN01000006">
    <property type="protein sequence ID" value="PZQ14297.1"/>
    <property type="molecule type" value="Genomic_DNA"/>
</dbReference>
<evidence type="ECO:0000256" key="1">
    <source>
        <dbReference type="SAM" id="MobiDB-lite"/>
    </source>
</evidence>
<sequence length="533" mass="58662">MSYGNDARSVTGCLRPSPPARNVGSLAAGRGPRGAPGRGEAIVSSKLRIARVPLEAALTDGPNYIRTTKAADLPACLIDPAEMERQEPSHPKPNVMIDRLRIVGDDVMTAKDAALYELMLAWARRDNLLKGAYEIDGEAVRSYLRLERWADVNECVSRLGTVRVSFDVRDDMFRRAGTVPLVVTHTKTKLAGGVAAVCFEFPTIIRKILAGDQFEASEVDLAPFPRFASKYGSRLYGLLAARVGSTWSVTPSEIAELLGWKASPLHVGMLKKRVVMPALDDVQRHALRLDVEMTEIHSKGRGRPVESFTFQIRAAGGARLERTKTVPMGAAMAERMTVGDWVHGSFLMPGIAFVGQQVRLLDPIRPFQRMRKGTYRLTPDDAVHSWLRALDEARRGLNIGITVGAPTERSIHGKRLLALIEAEGVNEAFCRFIGVEWQERRFLSALAKGRSRVENRDLALSMGVAEAAHVPTLKPIKTEDYVSPFVDFSEFELDQGEDEFATPAVDDHVEPDFPGDRLSAAPAALDESDEIPF</sequence>
<organism evidence="2 3">
    <name type="scientific">Ancylobacter novellus</name>
    <name type="common">Thiobacillus novellus</name>
    <dbReference type="NCBI Taxonomy" id="921"/>
    <lineage>
        <taxon>Bacteria</taxon>
        <taxon>Pseudomonadati</taxon>
        <taxon>Pseudomonadota</taxon>
        <taxon>Alphaproteobacteria</taxon>
        <taxon>Hyphomicrobiales</taxon>
        <taxon>Xanthobacteraceae</taxon>
        <taxon>Ancylobacter</taxon>
    </lineage>
</organism>